<dbReference type="AlphaFoldDB" id="A0AAD2HD82"/>
<proteinExistence type="predicted"/>
<evidence type="ECO:0000313" key="2">
    <source>
        <dbReference type="EMBL" id="CAK5272630.1"/>
    </source>
</evidence>
<comment type="caution">
    <text evidence="2">The sequence shown here is derived from an EMBL/GenBank/DDBJ whole genome shotgun (WGS) entry which is preliminary data.</text>
</comment>
<keyword evidence="3" id="KW-1185">Reference proteome</keyword>
<gene>
    <name evidence="2" type="ORF">MYCIT1_LOCUS18407</name>
</gene>
<organism evidence="2 3">
    <name type="scientific">Mycena citricolor</name>
    <dbReference type="NCBI Taxonomy" id="2018698"/>
    <lineage>
        <taxon>Eukaryota</taxon>
        <taxon>Fungi</taxon>
        <taxon>Dikarya</taxon>
        <taxon>Basidiomycota</taxon>
        <taxon>Agaricomycotina</taxon>
        <taxon>Agaricomycetes</taxon>
        <taxon>Agaricomycetidae</taxon>
        <taxon>Agaricales</taxon>
        <taxon>Marasmiineae</taxon>
        <taxon>Mycenaceae</taxon>
        <taxon>Mycena</taxon>
    </lineage>
</organism>
<reference evidence="2" key="1">
    <citation type="submission" date="2023-11" db="EMBL/GenBank/DDBJ databases">
        <authorList>
            <person name="De Vega J J."/>
            <person name="De Vega J J."/>
        </authorList>
    </citation>
    <scope>NUCLEOTIDE SEQUENCE</scope>
</reference>
<evidence type="ECO:0000313" key="3">
    <source>
        <dbReference type="Proteomes" id="UP001295794"/>
    </source>
</evidence>
<dbReference type="Proteomes" id="UP001295794">
    <property type="component" value="Unassembled WGS sequence"/>
</dbReference>
<dbReference type="EMBL" id="CAVNYO010000183">
    <property type="protein sequence ID" value="CAK5272630.1"/>
    <property type="molecule type" value="Genomic_DNA"/>
</dbReference>
<feature type="region of interest" description="Disordered" evidence="1">
    <location>
        <begin position="366"/>
        <end position="388"/>
    </location>
</feature>
<evidence type="ECO:0000256" key="1">
    <source>
        <dbReference type="SAM" id="MobiDB-lite"/>
    </source>
</evidence>
<sequence length="436" mass="48825">MFSRHVAFTFIELEKTVPLDVVQWLFEVPTLVEAHPDAANWFKHKISTPWIFPSLNPVLSGISHENYNTTPNHTNIVETAHAGRNAETQKGVGLLDAILDAQSRDNTHVANLIQMKHSGVLHKHGNDIFHRKVHAAQRARWRQQSRAKRDTNIQDYHSIRADINECKSEIAASLACTTDLKSEIKQCKDALILDRRSEHIALQLKDLRKEEEAEMDACQDWRSRQAELVKALKDLRAGPVAHVQIPTRGLNRNADSDREKEMPDFHVASLTSHNNLPPTFPASLSNFVEQEQEQPVADYSMAESVSLDASTSMVIDTFAGYTEFSNAQWDEFILSMLENASSTENPVPYTPVDEATHLIPPTVHQIPSVLDSRPPQPNSRASEPNSSLAVLKSRSDLAEFGVSNILPEQVRQTLVTQTRAKDNEIGGSDAKQLRHG</sequence>
<feature type="compositionally biased region" description="Polar residues" evidence="1">
    <location>
        <begin position="378"/>
        <end position="388"/>
    </location>
</feature>
<protein>
    <submittedName>
        <fullName evidence="2">Uncharacterized protein</fullName>
    </submittedName>
</protein>
<name>A0AAD2HD82_9AGAR</name>
<accession>A0AAD2HD82</accession>